<evidence type="ECO:0000256" key="5">
    <source>
        <dbReference type="SAM" id="Coils"/>
    </source>
</evidence>
<dbReference type="Gene3D" id="2.40.30.170">
    <property type="match status" value="1"/>
</dbReference>
<dbReference type="GO" id="GO:0016020">
    <property type="term" value="C:membrane"/>
    <property type="evidence" value="ECO:0007669"/>
    <property type="project" value="UniProtKB-SubCell"/>
</dbReference>
<dbReference type="RefSeq" id="WP_162384461.1">
    <property type="nucleotide sequence ID" value="NZ_CP045997.1"/>
</dbReference>
<dbReference type="InterPro" id="IPR058982">
    <property type="entry name" value="Beta-barrel_AprE"/>
</dbReference>
<evidence type="ECO:0000256" key="4">
    <source>
        <dbReference type="ARBA" id="ARBA00023136"/>
    </source>
</evidence>
<evidence type="ECO:0000256" key="1">
    <source>
        <dbReference type="ARBA" id="ARBA00004167"/>
    </source>
</evidence>
<evidence type="ECO:0000256" key="2">
    <source>
        <dbReference type="ARBA" id="ARBA00022692"/>
    </source>
</evidence>
<feature type="domain" description="AprE-like beta-barrel" evidence="7">
    <location>
        <begin position="330"/>
        <end position="411"/>
    </location>
</feature>
<dbReference type="InterPro" id="IPR050739">
    <property type="entry name" value="MFP"/>
</dbReference>
<comment type="subcellular location">
    <subcellularLocation>
        <location evidence="1">Membrane</location>
        <topology evidence="1">Single-pass membrane protein</topology>
    </subcellularLocation>
</comment>
<dbReference type="EMBL" id="CP045997">
    <property type="protein sequence ID" value="QHV94040.1"/>
    <property type="molecule type" value="Genomic_DNA"/>
</dbReference>
<evidence type="ECO:0000313" key="9">
    <source>
        <dbReference type="Proteomes" id="UP000464577"/>
    </source>
</evidence>
<evidence type="ECO:0000259" key="7">
    <source>
        <dbReference type="Pfam" id="PF26002"/>
    </source>
</evidence>
<keyword evidence="9" id="KW-1185">Reference proteome</keyword>
<dbReference type="Pfam" id="PF26002">
    <property type="entry name" value="Beta-barrel_AprE"/>
    <property type="match status" value="1"/>
</dbReference>
<keyword evidence="4 6" id="KW-0472">Membrane</keyword>
<gene>
    <name evidence="8" type="ORF">GJR95_02915</name>
</gene>
<keyword evidence="5" id="KW-0175">Coiled coil</keyword>
<dbReference type="Proteomes" id="UP000464577">
    <property type="component" value="Chromosome"/>
</dbReference>
<feature type="coiled-coil region" evidence="5">
    <location>
        <begin position="170"/>
        <end position="204"/>
    </location>
</feature>
<dbReference type="PANTHER" id="PTHR30386">
    <property type="entry name" value="MEMBRANE FUSION SUBUNIT OF EMRAB-TOLC MULTIDRUG EFFLUX PUMP"/>
    <property type="match status" value="1"/>
</dbReference>
<proteinExistence type="predicted"/>
<evidence type="ECO:0000256" key="3">
    <source>
        <dbReference type="ARBA" id="ARBA00022989"/>
    </source>
</evidence>
<keyword evidence="3 6" id="KW-1133">Transmembrane helix</keyword>
<evidence type="ECO:0000256" key="6">
    <source>
        <dbReference type="SAM" id="Phobius"/>
    </source>
</evidence>
<dbReference type="PANTHER" id="PTHR30386:SF26">
    <property type="entry name" value="TRANSPORT PROTEIN COMB"/>
    <property type="match status" value="1"/>
</dbReference>
<accession>A0A6P1VPY5</accession>
<protein>
    <submittedName>
        <fullName evidence="8">HlyD family efflux transporter periplasmic adaptor subunit</fullName>
    </submittedName>
</protein>
<name>A0A6P1VPY5_9BACT</name>
<reference evidence="8 9" key="1">
    <citation type="submission" date="2019-11" db="EMBL/GenBank/DDBJ databases">
        <title>Spirosoma endbachense sp. nov., isolated from a natural salt meadow.</title>
        <authorList>
            <person name="Rojas J."/>
            <person name="Ambika Manirajan B."/>
            <person name="Ratering S."/>
            <person name="Suarez C."/>
            <person name="Geissler-Plaum R."/>
            <person name="Schnell S."/>
        </authorList>
    </citation>
    <scope>NUCLEOTIDE SEQUENCE [LARGE SCALE GENOMIC DNA]</scope>
    <source>
        <strain evidence="8 9">I-24</strain>
    </source>
</reference>
<evidence type="ECO:0000313" key="8">
    <source>
        <dbReference type="EMBL" id="QHV94040.1"/>
    </source>
</evidence>
<keyword evidence="2 6" id="KW-0812">Transmembrane</keyword>
<dbReference type="PRINTS" id="PR01490">
    <property type="entry name" value="RTXTOXIND"/>
</dbReference>
<sequence>MNPGSDYFTELRSEEVHELLARPPKWLLRWGITVVCLAVTLVFVGAWMVHYPDLVRASFKLTSANAPKAILTRTDGKLIRLFAHEGKTVRAGTILAYLESTAHHDQVLRLSHELTKAWSIASQGNLDGLDRLDLSHYSQLGELQNAYQTFEQAHIQLRAYLANGFYSHKKRLLLQEISDLRALAQNLQEQRQIQARDMALAQEDYAIQQRLAIDKVIAPLELKREESKAIARKLPYQQTMSALINNITAQRAKQKEILELAKQVAEERDKFLQTLNTLQSATDAWKLKYILTAPVTGRVIFVGILQENQSVSINQELFYVAPPSATCFGELRIPQQNAGKVQIGQKVQIKFAGYPYQEYGIVHGRIATMADVSLKDSVFLAKVTLNNGLRTSYGQKLAYKSGMAASAEVVTEDSRLIEKLFYQLRKLTNGQ</sequence>
<feature type="transmembrane region" description="Helical" evidence="6">
    <location>
        <begin position="27"/>
        <end position="49"/>
    </location>
</feature>
<dbReference type="AlphaFoldDB" id="A0A6P1VPY5"/>
<dbReference type="KEGG" id="senf:GJR95_02915"/>
<organism evidence="8 9">
    <name type="scientific">Spirosoma endbachense</name>
    <dbReference type="NCBI Taxonomy" id="2666025"/>
    <lineage>
        <taxon>Bacteria</taxon>
        <taxon>Pseudomonadati</taxon>
        <taxon>Bacteroidota</taxon>
        <taxon>Cytophagia</taxon>
        <taxon>Cytophagales</taxon>
        <taxon>Cytophagaceae</taxon>
        <taxon>Spirosoma</taxon>
    </lineage>
</organism>